<dbReference type="EMBL" id="JAMDLZ010000014">
    <property type="protein sequence ID" value="MCY9546958.1"/>
    <property type="molecule type" value="Genomic_DNA"/>
</dbReference>
<name>A0ABT4EMR4_9BACI</name>
<dbReference type="Proteomes" id="UP001527052">
    <property type="component" value="Unassembled WGS sequence"/>
</dbReference>
<dbReference type="PANTHER" id="PTHR33221">
    <property type="entry name" value="WINGED HELIX-TURN-HELIX TRANSCRIPTIONAL REGULATOR, RRF2 FAMILY"/>
    <property type="match status" value="1"/>
</dbReference>
<keyword evidence="2" id="KW-1185">Reference proteome</keyword>
<reference evidence="1 2" key="1">
    <citation type="submission" date="2022-05" db="EMBL/GenBank/DDBJ databases">
        <title>Genome Sequencing of Bee-Associated Microbes.</title>
        <authorList>
            <person name="Dunlap C."/>
        </authorList>
    </citation>
    <scope>NUCLEOTIDE SEQUENCE [LARGE SCALE GENOMIC DNA]</scope>
    <source>
        <strain evidence="1 2">NRRL BD-083</strain>
    </source>
</reference>
<accession>A0ABT4EMR4</accession>
<dbReference type="Gene3D" id="1.10.10.10">
    <property type="entry name" value="Winged helix-like DNA-binding domain superfamily/Winged helix DNA-binding domain"/>
    <property type="match status" value="1"/>
</dbReference>
<protein>
    <submittedName>
        <fullName evidence="1">Rrf2 family transcriptional regulator</fullName>
    </submittedName>
</protein>
<dbReference type="PANTHER" id="PTHR33221:SF15">
    <property type="entry name" value="HTH-TYPE TRANSCRIPTIONAL REGULATOR YWGB-RELATED"/>
    <property type="match status" value="1"/>
</dbReference>
<evidence type="ECO:0000313" key="1">
    <source>
        <dbReference type="EMBL" id="MCY9546958.1"/>
    </source>
</evidence>
<dbReference type="InterPro" id="IPR000944">
    <property type="entry name" value="Tscrpt_reg_Rrf2"/>
</dbReference>
<dbReference type="SUPFAM" id="SSF46785">
    <property type="entry name" value="Winged helix' DNA-binding domain"/>
    <property type="match status" value="1"/>
</dbReference>
<dbReference type="PROSITE" id="PS51197">
    <property type="entry name" value="HTH_RRF2_2"/>
    <property type="match status" value="1"/>
</dbReference>
<organism evidence="1 2">
    <name type="scientific">Lysinibacillus xylanilyticus</name>
    <dbReference type="NCBI Taxonomy" id="582475"/>
    <lineage>
        <taxon>Bacteria</taxon>
        <taxon>Bacillati</taxon>
        <taxon>Bacillota</taxon>
        <taxon>Bacilli</taxon>
        <taxon>Bacillales</taxon>
        <taxon>Bacillaceae</taxon>
        <taxon>Lysinibacillus</taxon>
    </lineage>
</organism>
<proteinExistence type="predicted"/>
<comment type="caution">
    <text evidence="1">The sequence shown here is derived from an EMBL/GenBank/DDBJ whole genome shotgun (WGS) entry which is preliminary data.</text>
</comment>
<dbReference type="Pfam" id="PF02082">
    <property type="entry name" value="Rrf2"/>
    <property type="match status" value="1"/>
</dbReference>
<sequence length="147" mass="16279">MKIKISSRFTIAVHILSIIKQNPSTICTSDFMAESVNTNPVVIRKILSYLKKAGIVQVRRGTGGASLVKDLDAITLLEVFRSVEVVEEDKLFHLHENPNPDCPIGANIQAVLELILVQAQEAMEQVLANITMEQVITSLIQEIQQSQ</sequence>
<dbReference type="InterPro" id="IPR036388">
    <property type="entry name" value="WH-like_DNA-bd_sf"/>
</dbReference>
<gene>
    <name evidence="1" type="ORF">M5W82_08330</name>
</gene>
<dbReference type="InterPro" id="IPR036390">
    <property type="entry name" value="WH_DNA-bd_sf"/>
</dbReference>
<evidence type="ECO:0000313" key="2">
    <source>
        <dbReference type="Proteomes" id="UP001527052"/>
    </source>
</evidence>
<dbReference type="RefSeq" id="WP_268637097.1">
    <property type="nucleotide sequence ID" value="NZ_JAMDLZ010000014.1"/>
</dbReference>